<dbReference type="Proteomes" id="UP000174145">
    <property type="component" value="Segment"/>
</dbReference>
<dbReference type="RefSeq" id="YP_009001693.1">
    <property type="nucleotide sequence ID" value="NC_023426.1"/>
</dbReference>
<keyword evidence="3" id="KW-1185">Reference proteome</keyword>
<accession>W6JL57</accession>
<name>W6JL57_9POXV</name>
<evidence type="ECO:0000313" key="2">
    <source>
        <dbReference type="EMBL" id="BAO49580.1"/>
    </source>
</evidence>
<dbReference type="KEGG" id="vg:18263649"/>
<reference evidence="2 3" key="1">
    <citation type="journal article" date="2014" name="Virology">
        <title>The complete genome sequence of the Alphaentomopoxvirus Anomala cuprea entomopoxvirus, including its terminal hairpin loop sequences, suggests a potentially unique mode of apoptosis inhibition and mode of DNA replication.</title>
        <authorList>
            <person name="Mitsuhashi W."/>
            <person name="Miyamoto K."/>
            <person name="Wada S."/>
        </authorList>
    </citation>
    <scope>NUCLEOTIDE SEQUENCE [LARGE SCALE GENOMIC DNA]</scope>
    <source>
        <strain evidence="2">CV6M</strain>
    </source>
</reference>
<organism evidence="2 3">
    <name type="scientific">Alphaentomopoxvirus acuprea</name>
    <dbReference type="NCBI Taxonomy" id="62099"/>
    <lineage>
        <taxon>Viruses</taxon>
        <taxon>Varidnaviria</taxon>
        <taxon>Bamfordvirae</taxon>
        <taxon>Nucleocytoviricota</taxon>
        <taxon>Pokkesviricetes</taxon>
        <taxon>Chitovirales</taxon>
        <taxon>Poxviridae</taxon>
        <taxon>Entomopoxvirinae</taxon>
        <taxon>Alphaentomopoxvirus</taxon>
    </lineage>
</organism>
<protein>
    <submittedName>
        <fullName evidence="2">KilA-N domain-containing protein</fullName>
    </submittedName>
</protein>
<proteinExistence type="predicted"/>
<dbReference type="Pfam" id="PF04383">
    <property type="entry name" value="KilA-N"/>
    <property type="match status" value="1"/>
</dbReference>
<feature type="domain" description="KilA-N" evidence="1">
    <location>
        <begin position="21"/>
        <end position="117"/>
    </location>
</feature>
<dbReference type="GeneID" id="18263649"/>
<dbReference type="InterPro" id="IPR017880">
    <property type="entry name" value="KilA_N"/>
</dbReference>
<evidence type="ECO:0000259" key="1">
    <source>
        <dbReference type="PROSITE" id="PS51301"/>
    </source>
</evidence>
<dbReference type="InterPro" id="IPR018004">
    <property type="entry name" value="KilA/APSES_HTH"/>
</dbReference>
<dbReference type="EMBL" id="AP013055">
    <property type="protein sequence ID" value="BAO49580.1"/>
    <property type="molecule type" value="Genomic_DNA"/>
</dbReference>
<dbReference type="PROSITE" id="PS51301">
    <property type="entry name" value="KILA_N"/>
    <property type="match status" value="1"/>
</dbReference>
<evidence type="ECO:0000313" key="3">
    <source>
        <dbReference type="Proteomes" id="UP000174145"/>
    </source>
</evidence>
<sequence>MYLKYKMNTEYTFLITYKNHNFYLSWYYDYDIVIIKNDELLDYVNASNLFIKENKDFDTWKISNEQLINYYYPLPTYINVPNKLLAGTYVHPNLVPSILMCISNSFNVIMKNIINNYAPPVKYIDFAHLEVYDTIAQMMNMQMNYEFIHTYKYNNKFNNISDTMYNK</sequence>